<evidence type="ECO:0000256" key="1">
    <source>
        <dbReference type="SAM" id="MobiDB-lite"/>
    </source>
</evidence>
<dbReference type="RefSeq" id="WP_196608086.1">
    <property type="nucleotide sequence ID" value="NZ_VRYY01000043.1"/>
</dbReference>
<reference evidence="3 4" key="1">
    <citation type="submission" date="2019-08" db="EMBL/GenBank/DDBJ databases">
        <authorList>
            <person name="Luo N."/>
        </authorList>
    </citation>
    <scope>NUCLEOTIDE SEQUENCE [LARGE SCALE GENOMIC DNA]</scope>
    <source>
        <strain evidence="3 4">NCIMB 9442</strain>
    </source>
</reference>
<gene>
    <name evidence="3" type="ORF">FVW20_02075</name>
</gene>
<proteinExistence type="predicted"/>
<protein>
    <submittedName>
        <fullName evidence="3">DNA-processing protein DprA</fullName>
    </submittedName>
</protein>
<evidence type="ECO:0000313" key="4">
    <source>
        <dbReference type="Proteomes" id="UP001194469"/>
    </source>
</evidence>
<organism evidence="3 4">
    <name type="scientific">Nitratidesulfovibrio oxamicus</name>
    <dbReference type="NCBI Taxonomy" id="32016"/>
    <lineage>
        <taxon>Bacteria</taxon>
        <taxon>Pseudomonadati</taxon>
        <taxon>Thermodesulfobacteriota</taxon>
        <taxon>Desulfovibrionia</taxon>
        <taxon>Desulfovibrionales</taxon>
        <taxon>Desulfovibrionaceae</taxon>
        <taxon>Nitratidesulfovibrio</taxon>
    </lineage>
</organism>
<dbReference type="Pfam" id="PF02481">
    <property type="entry name" value="DNA_processg_A"/>
    <property type="match status" value="1"/>
</dbReference>
<sequence>GGARGIDGAATDGALAAGGAAVSVLAEGLESRAMRRENRNSIAEGRLLLLSPYDPNAAFNVGNAMQRNKLIYALSDAALVVCSDAGKGGTWAGAQEQLDKLRLVPVYVRATGTRREGLEALRAKGAQPWPEPADTAGLTALLRQPMTMPHRERTLSLLDAAAMQPLAPAAGIKESAPPEGATAGMGRTGAGLPDAQPSATQPPISGTPDVRPPGSQGGGQAVSPISPADELQALIRRMAPQLLAVPKKEDEIAAELGVAAVQARAWLTWLVAEGLAEKGGRPVKYRLASAGRR</sequence>
<feature type="non-terminal residue" evidence="3">
    <location>
        <position position="1"/>
    </location>
</feature>
<dbReference type="EMBL" id="VRYY01000043">
    <property type="protein sequence ID" value="MBG3875843.1"/>
    <property type="molecule type" value="Genomic_DNA"/>
</dbReference>
<feature type="domain" description="Smf/DprA SLOG" evidence="2">
    <location>
        <begin position="1"/>
        <end position="131"/>
    </location>
</feature>
<name>A0ABS0J098_9BACT</name>
<dbReference type="Proteomes" id="UP001194469">
    <property type="component" value="Unassembled WGS sequence"/>
</dbReference>
<dbReference type="Gene3D" id="3.40.50.450">
    <property type="match status" value="1"/>
</dbReference>
<dbReference type="InterPro" id="IPR057666">
    <property type="entry name" value="DrpA_SLOG"/>
</dbReference>
<keyword evidence="4" id="KW-1185">Reference proteome</keyword>
<accession>A0ABS0J098</accession>
<dbReference type="SUPFAM" id="SSF102405">
    <property type="entry name" value="MCP/YpsA-like"/>
    <property type="match status" value="1"/>
</dbReference>
<evidence type="ECO:0000259" key="2">
    <source>
        <dbReference type="Pfam" id="PF02481"/>
    </source>
</evidence>
<comment type="caution">
    <text evidence="3">The sequence shown here is derived from an EMBL/GenBank/DDBJ whole genome shotgun (WGS) entry which is preliminary data.</text>
</comment>
<evidence type="ECO:0000313" key="3">
    <source>
        <dbReference type="EMBL" id="MBG3875843.1"/>
    </source>
</evidence>
<feature type="region of interest" description="Disordered" evidence="1">
    <location>
        <begin position="171"/>
        <end position="224"/>
    </location>
</feature>